<gene>
    <name evidence="2" type="ORF">KS419_09190</name>
</gene>
<reference evidence="2 3" key="1">
    <citation type="submission" date="2021-06" db="EMBL/GenBank/DDBJ databases">
        <title>Bacillus sp. RD4P76, an endophyte from a halophyte.</title>
        <authorList>
            <person name="Sun J.-Q."/>
        </authorList>
    </citation>
    <scope>NUCLEOTIDE SEQUENCE [LARGE SCALE GENOMIC DNA]</scope>
    <source>
        <strain evidence="2 3">CGMCC 1.15917</strain>
    </source>
</reference>
<dbReference type="Proteomes" id="UP000784880">
    <property type="component" value="Unassembled WGS sequence"/>
</dbReference>
<dbReference type="PANTHER" id="PTHR12110">
    <property type="entry name" value="HYDROXYPYRUVATE ISOMERASE"/>
    <property type="match status" value="1"/>
</dbReference>
<keyword evidence="3" id="KW-1185">Reference proteome</keyword>
<keyword evidence="2" id="KW-0413">Isomerase</keyword>
<evidence type="ECO:0000313" key="3">
    <source>
        <dbReference type="Proteomes" id="UP000784880"/>
    </source>
</evidence>
<accession>A0ABS6JEA9</accession>
<comment type="caution">
    <text evidence="2">The sequence shown here is derived from an EMBL/GenBank/DDBJ whole genome shotgun (WGS) entry which is preliminary data.</text>
</comment>
<organism evidence="2 3">
    <name type="scientific">Evansella tamaricis</name>
    <dbReference type="NCBI Taxonomy" id="2069301"/>
    <lineage>
        <taxon>Bacteria</taxon>
        <taxon>Bacillati</taxon>
        <taxon>Bacillota</taxon>
        <taxon>Bacilli</taxon>
        <taxon>Bacillales</taxon>
        <taxon>Bacillaceae</taxon>
        <taxon>Evansella</taxon>
    </lineage>
</organism>
<proteinExistence type="predicted"/>
<dbReference type="EMBL" id="JAHQCS010000088">
    <property type="protein sequence ID" value="MBU9711911.1"/>
    <property type="molecule type" value="Genomic_DNA"/>
</dbReference>
<protein>
    <submittedName>
        <fullName evidence="2">Sugar phosphate isomerase/epimerase</fullName>
    </submittedName>
</protein>
<evidence type="ECO:0000259" key="1">
    <source>
        <dbReference type="Pfam" id="PF01261"/>
    </source>
</evidence>
<dbReference type="Pfam" id="PF01261">
    <property type="entry name" value="AP_endonuc_2"/>
    <property type="match status" value="1"/>
</dbReference>
<dbReference type="GO" id="GO:0016853">
    <property type="term" value="F:isomerase activity"/>
    <property type="evidence" value="ECO:0007669"/>
    <property type="project" value="UniProtKB-KW"/>
</dbReference>
<feature type="domain" description="Xylose isomerase-like TIM barrel" evidence="1">
    <location>
        <begin position="28"/>
        <end position="249"/>
    </location>
</feature>
<dbReference type="InterPro" id="IPR050312">
    <property type="entry name" value="IolE/XylAMocC-like"/>
</dbReference>
<dbReference type="InterPro" id="IPR013022">
    <property type="entry name" value="Xyl_isomerase-like_TIM-brl"/>
</dbReference>
<sequence>MLSYGISTFATFEKSVEQGIEELIRNDWKYIEIMADGPGEEILTWSREKLAIINRLIENEGVELAIHAPIFTMDLGSSDKKIQEKSEYILQKCFAIGNVFNSPYVLTHLGTNQDISFGLELASERIDKLLNTDPGMTLVIENVPPMPTLLGTNGNELLQVIDKVGHERLRVAFDTGHANIVRTPSVAPIEQFMALEKYISVVHISDNNGTDDDHYQAGKGNFPWDKWMKELQHIKQDVKLLMETKSIEEGAASKEFLGQVGYLRE</sequence>
<name>A0ABS6JEA9_9BACI</name>
<dbReference type="PANTHER" id="PTHR12110:SF21">
    <property type="entry name" value="XYLOSE ISOMERASE-LIKE TIM BARREL DOMAIN-CONTAINING PROTEIN"/>
    <property type="match status" value="1"/>
</dbReference>
<evidence type="ECO:0000313" key="2">
    <source>
        <dbReference type="EMBL" id="MBU9711911.1"/>
    </source>
</evidence>
<dbReference type="RefSeq" id="WP_217066024.1">
    <property type="nucleotide sequence ID" value="NZ_JAHQCS010000088.1"/>
</dbReference>